<dbReference type="AlphaFoldDB" id="A0A830ER40"/>
<sequence>MRQKQLVAVGLVVLVALSGCSFLSGPVTFSADKATVSDQALSETDYEEVSVNQSVITRNFSAAGQSKQVEVTNWIAQYDREIDLGPLGSKRAAVFSAVATPQVKVLGQGPFNPVSDYSNAQLVMMLQQNYESIDDIQHRSNYTATMLGHETTVGTFSAQAKLQGGQSMDVYVHVTKVQDGDDYVIAVAVYPQQFDDRESQRVQTLLGGVQHGNASA</sequence>
<evidence type="ECO:0008006" key="3">
    <source>
        <dbReference type="Google" id="ProtNLM"/>
    </source>
</evidence>
<dbReference type="PROSITE" id="PS51257">
    <property type="entry name" value="PROKAR_LIPOPROTEIN"/>
    <property type="match status" value="1"/>
</dbReference>
<dbReference type="RefSeq" id="WP_188876570.1">
    <property type="nucleotide sequence ID" value="NZ_BMPF01000001.1"/>
</dbReference>
<dbReference type="Pfam" id="PF20127">
    <property type="entry name" value="DUF6517"/>
    <property type="match status" value="1"/>
</dbReference>
<comment type="caution">
    <text evidence="1">The sequence shown here is derived from an EMBL/GenBank/DDBJ whole genome shotgun (WGS) entry which is preliminary data.</text>
</comment>
<name>A0A830ER40_9EURY</name>
<accession>A0A830ER40</accession>
<keyword evidence="2" id="KW-1185">Reference proteome</keyword>
<protein>
    <recommendedName>
        <fullName evidence="3">Lipoprotein</fullName>
    </recommendedName>
</protein>
<reference evidence="1 2" key="1">
    <citation type="journal article" date="2019" name="Int. J. Syst. Evol. Microbiol.">
        <title>The Global Catalogue of Microorganisms (GCM) 10K type strain sequencing project: providing services to taxonomists for standard genome sequencing and annotation.</title>
        <authorList>
            <consortium name="The Broad Institute Genomics Platform"/>
            <consortium name="The Broad Institute Genome Sequencing Center for Infectious Disease"/>
            <person name="Wu L."/>
            <person name="Ma J."/>
        </authorList>
    </citation>
    <scope>NUCLEOTIDE SEQUENCE [LARGE SCALE GENOMIC DNA]</scope>
    <source>
        <strain evidence="1 2">JCM 19585</strain>
    </source>
</reference>
<evidence type="ECO:0000313" key="1">
    <source>
        <dbReference type="EMBL" id="GGL21793.1"/>
    </source>
</evidence>
<dbReference type="InterPro" id="IPR045396">
    <property type="entry name" value="DUF6517"/>
</dbReference>
<evidence type="ECO:0000313" key="2">
    <source>
        <dbReference type="Proteomes" id="UP000628840"/>
    </source>
</evidence>
<proteinExistence type="predicted"/>
<gene>
    <name evidence="1" type="ORF">GCM10009037_01450</name>
</gene>
<dbReference type="EMBL" id="BMPF01000001">
    <property type="protein sequence ID" value="GGL21793.1"/>
    <property type="molecule type" value="Genomic_DNA"/>
</dbReference>
<dbReference type="OrthoDB" id="205286at2157"/>
<dbReference type="Proteomes" id="UP000628840">
    <property type="component" value="Unassembled WGS sequence"/>
</dbReference>
<organism evidence="1 2">
    <name type="scientific">Halarchaeum grantii</name>
    <dbReference type="NCBI Taxonomy" id="1193105"/>
    <lineage>
        <taxon>Archaea</taxon>
        <taxon>Methanobacteriati</taxon>
        <taxon>Methanobacteriota</taxon>
        <taxon>Stenosarchaea group</taxon>
        <taxon>Halobacteria</taxon>
        <taxon>Halobacteriales</taxon>
        <taxon>Halobacteriaceae</taxon>
    </lineage>
</organism>